<accession>A0A6P8JTV5</accession>
<gene>
    <name evidence="3" type="primary">LOC117140713</name>
</gene>
<proteinExistence type="predicted"/>
<dbReference type="AlphaFoldDB" id="A0A6P8JTV5"/>
<evidence type="ECO:0000313" key="2">
    <source>
        <dbReference type="Proteomes" id="UP000515162"/>
    </source>
</evidence>
<dbReference type="RefSeq" id="XP_033159670.1">
    <property type="nucleotide sequence ID" value="XM_033303779.1"/>
</dbReference>
<protein>
    <submittedName>
        <fullName evidence="3">Uncharacterized protein LOC117140713</fullName>
    </submittedName>
</protein>
<evidence type="ECO:0000313" key="3">
    <source>
        <dbReference type="RefSeq" id="XP_033159670.1"/>
    </source>
</evidence>
<sequence length="85" mass="9721">MSSQFRERRGLASSANNELPTMDPNESDFALELKAAPKRTCIPEHQRQRLASSDTNVYQSESMFDIPDKSWSVLYFGYGKDRTSK</sequence>
<feature type="region of interest" description="Disordered" evidence="1">
    <location>
        <begin position="1"/>
        <end position="27"/>
    </location>
</feature>
<reference evidence="3" key="1">
    <citation type="submission" date="2025-08" db="UniProtKB">
        <authorList>
            <consortium name="RefSeq"/>
        </authorList>
    </citation>
    <scope>IDENTIFICATION</scope>
    <source>
        <strain evidence="3">Mau12</strain>
        <tissue evidence="3">Whole Body</tissue>
    </source>
</reference>
<dbReference type="Proteomes" id="UP000515162">
    <property type="component" value="Chromosome 3L"/>
</dbReference>
<feature type="compositionally biased region" description="Basic and acidic residues" evidence="1">
    <location>
        <begin position="1"/>
        <end position="10"/>
    </location>
</feature>
<keyword evidence="2" id="KW-1185">Reference proteome</keyword>
<dbReference type="GeneID" id="117140713"/>
<organism evidence="2 3">
    <name type="scientific">Drosophila mauritiana</name>
    <name type="common">Fruit fly</name>
    <dbReference type="NCBI Taxonomy" id="7226"/>
    <lineage>
        <taxon>Eukaryota</taxon>
        <taxon>Metazoa</taxon>
        <taxon>Ecdysozoa</taxon>
        <taxon>Arthropoda</taxon>
        <taxon>Hexapoda</taxon>
        <taxon>Insecta</taxon>
        <taxon>Pterygota</taxon>
        <taxon>Neoptera</taxon>
        <taxon>Endopterygota</taxon>
        <taxon>Diptera</taxon>
        <taxon>Brachycera</taxon>
        <taxon>Muscomorpha</taxon>
        <taxon>Ephydroidea</taxon>
        <taxon>Drosophilidae</taxon>
        <taxon>Drosophila</taxon>
        <taxon>Sophophora</taxon>
    </lineage>
</organism>
<evidence type="ECO:0000256" key="1">
    <source>
        <dbReference type="SAM" id="MobiDB-lite"/>
    </source>
</evidence>
<name>A0A6P8JTV5_DROMA</name>